<dbReference type="RefSeq" id="XP_033462369.1">
    <property type="nucleotide sequence ID" value="XM_033604268.1"/>
</dbReference>
<dbReference type="InterPro" id="IPR036983">
    <property type="entry name" value="AIM24_sf"/>
</dbReference>
<name>A0A6J3MBT0_9PEZI</name>
<dbReference type="PANTHER" id="PTHR43657">
    <property type="entry name" value="TRYPTOPHAN RNA-BINDING ATTENUATOR PROTEIN-LIKE PROTEIN"/>
    <property type="match status" value="1"/>
</dbReference>
<dbReference type="OrthoDB" id="1705416at2759"/>
<dbReference type="Proteomes" id="UP000504637">
    <property type="component" value="Unplaced"/>
</dbReference>
<dbReference type="AlphaFoldDB" id="A0A6J3MBT0"/>
<comment type="similarity">
    <text evidence="1">Belongs to the AIM24 family.</text>
</comment>
<protein>
    <recommendedName>
        <fullName evidence="1">Altered inheritance of mitochondria protein 24, mitochondrial</fullName>
    </recommendedName>
</protein>
<feature type="region of interest" description="Disordered" evidence="2">
    <location>
        <begin position="1"/>
        <end position="108"/>
    </location>
</feature>
<dbReference type="GO" id="GO:0005739">
    <property type="term" value="C:mitochondrion"/>
    <property type="evidence" value="ECO:0007669"/>
    <property type="project" value="UniProtKB-SubCell"/>
</dbReference>
<feature type="compositionally biased region" description="Pro residues" evidence="2">
    <location>
        <begin position="93"/>
        <end position="102"/>
    </location>
</feature>
<gene>
    <name evidence="4" type="ORF">K489DRAFT_377884</name>
</gene>
<feature type="compositionally biased region" description="Pro residues" evidence="2">
    <location>
        <begin position="34"/>
        <end position="49"/>
    </location>
</feature>
<dbReference type="Pfam" id="PF01987">
    <property type="entry name" value="AIM24"/>
    <property type="match status" value="1"/>
</dbReference>
<dbReference type="InterPro" id="IPR002838">
    <property type="entry name" value="AIM24"/>
</dbReference>
<feature type="compositionally biased region" description="Pro residues" evidence="2">
    <location>
        <begin position="56"/>
        <end position="72"/>
    </location>
</feature>
<reference evidence="4" key="1">
    <citation type="submission" date="2020-01" db="EMBL/GenBank/DDBJ databases">
        <authorList>
            <consortium name="DOE Joint Genome Institute"/>
            <person name="Haridas S."/>
            <person name="Albert R."/>
            <person name="Binder M."/>
            <person name="Bloem J."/>
            <person name="Labutti K."/>
            <person name="Salamov A."/>
            <person name="Andreopoulos B."/>
            <person name="Baker S.E."/>
            <person name="Barry K."/>
            <person name="Bills G."/>
            <person name="Bluhm B.H."/>
            <person name="Cannon C."/>
            <person name="Castanera R."/>
            <person name="Culley D.E."/>
            <person name="Daum C."/>
            <person name="Ezra D."/>
            <person name="Gonzalez J.B."/>
            <person name="Henrissat B."/>
            <person name="Kuo A."/>
            <person name="Liang C."/>
            <person name="Lipzen A."/>
            <person name="Lutzoni F."/>
            <person name="Magnuson J."/>
            <person name="Mondo S."/>
            <person name="Nolan M."/>
            <person name="Ohm R."/>
            <person name="Pangilinan J."/>
            <person name="Park H.-J."/>
            <person name="Ramirez L."/>
            <person name="Alfaro M."/>
            <person name="Sun H."/>
            <person name="Tritt A."/>
            <person name="Yoshinaga Y."/>
            <person name="Zwiers L.-H."/>
            <person name="Turgeon B.G."/>
            <person name="Goodwin S.B."/>
            <person name="Spatafora J.W."/>
            <person name="Crous P.W."/>
            <person name="Grigoriev I.V."/>
        </authorList>
    </citation>
    <scope>NUCLEOTIDE SEQUENCE</scope>
    <source>
        <strain evidence="4">CBS 342.82</strain>
    </source>
</reference>
<keyword evidence="1" id="KW-0496">Mitochondrion</keyword>
<evidence type="ECO:0000256" key="1">
    <source>
        <dbReference type="RuleBase" id="RU363045"/>
    </source>
</evidence>
<dbReference type="NCBIfam" id="TIGR00266">
    <property type="entry name" value="TIGR00266 family protein"/>
    <property type="match status" value="1"/>
</dbReference>
<evidence type="ECO:0000313" key="4">
    <source>
        <dbReference type="RefSeq" id="XP_033462369.1"/>
    </source>
</evidence>
<dbReference type="GeneID" id="54362068"/>
<feature type="compositionally biased region" description="Low complexity" evidence="2">
    <location>
        <begin position="73"/>
        <end position="85"/>
    </location>
</feature>
<sequence>MTSNQPQFFPPPPATQEQQQFAPPPTQQPQQTFAPPPGQKPEQFAPPPGQQQQQFAPPPTFAPPPAFAPPPSGESAPSASTSGAAVVESKPLPLYPGPPDAPYPQEKQGFPEEEELDEYAEHYAQALARAPPTPGFGAPTSSFSGAGTVSPDDVGTFNGGSYRISHRDTNTIVTIQLAMGAPLTVRPGLMIAMSPTITLKGNFKFSMKKLLARGEMTHSNYTGPGELLLAPFALGDITTIHLNGSETWTIGRDAYMASTSGVNKDYQSQTLSKAMFSGEGLFVYRLSGTGLCWLQSMGAILRKDLREGEKYIIDNGHLVAWNCNYVMERVASGGIISNMSAGEGLVCKFTGPGAVYMQTRNPAQFSLYMAQHAAAI</sequence>
<dbReference type="InterPro" id="IPR016031">
    <property type="entry name" value="Trp_RNA-bd_attenuator-like_dom"/>
</dbReference>
<accession>A0A6J3MBT0</accession>
<evidence type="ECO:0000313" key="3">
    <source>
        <dbReference type="Proteomes" id="UP000504637"/>
    </source>
</evidence>
<reference evidence="4" key="2">
    <citation type="submission" date="2020-04" db="EMBL/GenBank/DDBJ databases">
        <authorList>
            <consortium name="NCBI Genome Project"/>
        </authorList>
    </citation>
    <scope>NUCLEOTIDE SEQUENCE</scope>
    <source>
        <strain evidence="4">CBS 342.82</strain>
    </source>
</reference>
<dbReference type="Gene3D" id="3.60.160.10">
    <property type="entry name" value="Mitochondrial biogenesis AIM24"/>
    <property type="match status" value="1"/>
</dbReference>
<proteinExistence type="inferred from homology"/>
<keyword evidence="3" id="KW-1185">Reference proteome</keyword>
<organism evidence="4">
    <name type="scientific">Dissoconium aciculare CBS 342.82</name>
    <dbReference type="NCBI Taxonomy" id="1314786"/>
    <lineage>
        <taxon>Eukaryota</taxon>
        <taxon>Fungi</taxon>
        <taxon>Dikarya</taxon>
        <taxon>Ascomycota</taxon>
        <taxon>Pezizomycotina</taxon>
        <taxon>Dothideomycetes</taxon>
        <taxon>Dothideomycetidae</taxon>
        <taxon>Mycosphaerellales</taxon>
        <taxon>Dissoconiaceae</taxon>
        <taxon>Dissoconium</taxon>
    </lineage>
</organism>
<comment type="subcellular location">
    <subcellularLocation>
        <location evidence="1">Mitochondrion</location>
    </subcellularLocation>
</comment>
<reference evidence="4" key="3">
    <citation type="submission" date="2025-08" db="UniProtKB">
        <authorList>
            <consortium name="RefSeq"/>
        </authorList>
    </citation>
    <scope>IDENTIFICATION</scope>
    <source>
        <strain evidence="4">CBS 342.82</strain>
    </source>
</reference>
<evidence type="ECO:0000256" key="2">
    <source>
        <dbReference type="SAM" id="MobiDB-lite"/>
    </source>
</evidence>
<dbReference type="SUPFAM" id="SSF51219">
    <property type="entry name" value="TRAP-like"/>
    <property type="match status" value="1"/>
</dbReference>
<dbReference type="PANTHER" id="PTHR43657:SF1">
    <property type="entry name" value="ALTERED INHERITANCE OF MITOCHONDRIA PROTEIN 24, MITOCHONDRIAL"/>
    <property type="match status" value="1"/>
</dbReference>